<reference evidence="3 7" key="3">
    <citation type="submission" date="2019-07" db="EMBL/GenBank/DDBJ databases">
        <title>Comparative genome analysis of staphylococcus lugdunensis shows clonal complex-dependent diversity of the putative virulence factor, ess/type vii locus.</title>
        <authorList>
            <person name="Lebeurre J."/>
            <person name="Dahyot S."/>
            <person name="Diene S."/>
            <person name="Paulay A."/>
            <person name="Aubourg M."/>
            <person name="Argemi X."/>
            <person name="Giard J.-C."/>
            <person name="Tournier I."/>
            <person name="Francois P."/>
            <person name="Pestel-Caron M."/>
        </authorList>
    </citation>
    <scope>NUCLEOTIDE SEQUENCE [LARGE SCALE GENOMIC DNA]</scope>
    <source>
        <strain evidence="3 7">SL13</strain>
    </source>
</reference>
<gene>
    <name evidence="4" type="ORF">EQ812_06005</name>
    <name evidence="3" type="ORF">FO454_03055</name>
    <name evidence="2" type="ORF">HMPREF3225_00102</name>
</gene>
<dbReference type="Proteomes" id="UP000293637">
    <property type="component" value="Unassembled WGS sequence"/>
</dbReference>
<dbReference type="Pfam" id="PF00149">
    <property type="entry name" value="Metallophos"/>
    <property type="match status" value="1"/>
</dbReference>
<dbReference type="GO" id="GO:0005737">
    <property type="term" value="C:cytoplasm"/>
    <property type="evidence" value="ECO:0007669"/>
    <property type="project" value="TreeGrafter"/>
</dbReference>
<dbReference type="EMBL" id="CP041722">
    <property type="protein sequence ID" value="QEX37956.1"/>
    <property type="molecule type" value="Genomic_DNA"/>
</dbReference>
<dbReference type="EMBL" id="SCHB01000003">
    <property type="protein sequence ID" value="TBW72525.1"/>
    <property type="molecule type" value="Genomic_DNA"/>
</dbReference>
<protein>
    <submittedName>
        <fullName evidence="4">Phosphohydrolase</fullName>
    </submittedName>
    <submittedName>
        <fullName evidence="2">Ser/Thr phosphatase family protein</fullName>
    </submittedName>
</protein>
<dbReference type="STRING" id="28035.B6N84_00385"/>
<evidence type="ECO:0000313" key="5">
    <source>
        <dbReference type="Proteomes" id="UP000070063"/>
    </source>
</evidence>
<feature type="domain" description="Calcineurin-like phosphoesterase" evidence="1">
    <location>
        <begin position="4"/>
        <end position="234"/>
    </location>
</feature>
<keyword evidence="4" id="KW-0378">Hydrolase</keyword>
<evidence type="ECO:0000313" key="7">
    <source>
        <dbReference type="Proteomes" id="UP000325462"/>
    </source>
</evidence>
<evidence type="ECO:0000313" key="2">
    <source>
        <dbReference type="EMBL" id="KXA40476.1"/>
    </source>
</evidence>
<evidence type="ECO:0000313" key="6">
    <source>
        <dbReference type="Proteomes" id="UP000293637"/>
    </source>
</evidence>
<dbReference type="CDD" id="cd07383">
    <property type="entry name" value="MPP_Dcr2"/>
    <property type="match status" value="1"/>
</dbReference>
<dbReference type="InterPro" id="IPR029052">
    <property type="entry name" value="Metallo-depent_PP-like"/>
</dbReference>
<evidence type="ECO:0000313" key="3">
    <source>
        <dbReference type="EMBL" id="QEX37956.1"/>
    </source>
</evidence>
<organism evidence="4 6">
    <name type="scientific">Staphylococcus lugdunensis</name>
    <dbReference type="NCBI Taxonomy" id="28035"/>
    <lineage>
        <taxon>Bacteria</taxon>
        <taxon>Bacillati</taxon>
        <taxon>Bacillota</taxon>
        <taxon>Bacilli</taxon>
        <taxon>Bacillales</taxon>
        <taxon>Staphylococcaceae</taxon>
        <taxon>Staphylococcus</taxon>
    </lineage>
</organism>
<name>A0A133QC63_STALU</name>
<evidence type="ECO:0000313" key="4">
    <source>
        <dbReference type="EMBL" id="TBW72525.1"/>
    </source>
</evidence>
<keyword evidence="7" id="KW-1185">Reference proteome</keyword>
<dbReference type="SUPFAM" id="SSF56300">
    <property type="entry name" value="Metallo-dependent phosphatases"/>
    <property type="match status" value="1"/>
</dbReference>
<dbReference type="eggNOG" id="COG1409">
    <property type="taxonomic scope" value="Bacteria"/>
</dbReference>
<sequence length="286" mass="33208">MSKFKIMQFTDLHLSPKNNDKDQQTYQLLEQLITTYQPDLCMFTGDQIWSQGVMDSEKVYRNLIEFLNQFDTSIATTFGNHDTENHLSRSDLRQIEAELANNYACKKHSKIVNDKEAYVLEVYDNDQLSHLLYVIDGGDYSTTAIGQYAYIHPDHVAWIAEVERYYEQQDQIMPKHNLLFTHIPIPEYQAISQTKLYHGIFNEEIGCPTMNSGLFAQMLHSGNIEGMFCGHDHDNDFSFNHYGIHLNYGRISGFHCYGDITRGARLIELSPNKPYETKIVEYDQCF</sequence>
<dbReference type="PANTHER" id="PTHR32440:SF11">
    <property type="entry name" value="METALLOPHOSPHOESTERASE DOMAIN-CONTAINING PROTEIN"/>
    <property type="match status" value="1"/>
</dbReference>
<dbReference type="Proteomes" id="UP000325462">
    <property type="component" value="Chromosome"/>
</dbReference>
<dbReference type="OMA" id="HIVPMEY"/>
<accession>A0A133QC63</accession>
<dbReference type="InterPro" id="IPR004843">
    <property type="entry name" value="Calcineurin-like_PHP"/>
</dbReference>
<evidence type="ECO:0000259" key="1">
    <source>
        <dbReference type="Pfam" id="PF00149"/>
    </source>
</evidence>
<dbReference type="PANTHER" id="PTHR32440">
    <property type="entry name" value="PHOSPHATASE DCR2-RELATED-RELATED"/>
    <property type="match status" value="1"/>
</dbReference>
<proteinExistence type="predicted"/>
<dbReference type="Gene3D" id="3.60.21.10">
    <property type="match status" value="1"/>
</dbReference>
<dbReference type="EMBL" id="LRQI01000004">
    <property type="protein sequence ID" value="KXA40476.1"/>
    <property type="molecule type" value="Genomic_DNA"/>
</dbReference>
<reference evidence="4 6" key="2">
    <citation type="journal article" date="2019" name="Sci. Transl. Med.">
        <title>Quorum sensing between bacterial species on the skin protects against epidermal injury in atopic dermatitis.</title>
        <authorList>
            <person name="Williams M.R."/>
        </authorList>
    </citation>
    <scope>NUCLEOTIDE SEQUENCE [LARGE SCALE GENOMIC DNA]</scope>
    <source>
        <strain evidence="4 6">E7</strain>
    </source>
</reference>
<dbReference type="Proteomes" id="UP000070063">
    <property type="component" value="Unassembled WGS sequence"/>
</dbReference>
<dbReference type="GO" id="GO:0016788">
    <property type="term" value="F:hydrolase activity, acting on ester bonds"/>
    <property type="evidence" value="ECO:0007669"/>
    <property type="project" value="TreeGrafter"/>
</dbReference>
<dbReference type="RefSeq" id="WP_002460889.1">
    <property type="nucleotide sequence ID" value="NZ_AP021848.1"/>
</dbReference>
<dbReference type="AlphaFoldDB" id="A0A133QC63"/>
<dbReference type="GeneID" id="58090851"/>
<reference evidence="2 5" key="1">
    <citation type="submission" date="2016-01" db="EMBL/GenBank/DDBJ databases">
        <authorList>
            <person name="Mitreva M."/>
            <person name="Pepin K.H."/>
            <person name="Mihindukulasuriya K.A."/>
            <person name="Fulton R."/>
            <person name="Fronick C."/>
            <person name="O'Laughlin M."/>
            <person name="Miner T."/>
            <person name="Herter B."/>
            <person name="Rosa B.A."/>
            <person name="Cordes M."/>
            <person name="Tomlinson C."/>
            <person name="Wollam A."/>
            <person name="Palsikar V.B."/>
            <person name="Mardis E.R."/>
            <person name="Wilson R.K."/>
        </authorList>
    </citation>
    <scope>NUCLEOTIDE SEQUENCE [LARGE SCALE GENOMIC DNA]</scope>
    <source>
        <strain evidence="2 5">MJR7738</strain>
    </source>
</reference>